<name>A0A1I8BQ62_MELHA</name>
<proteinExistence type="predicted"/>
<keyword evidence="2" id="KW-1185">Reference proteome</keyword>
<dbReference type="AlphaFoldDB" id="A0A1I8BQ62"/>
<organism evidence="2 3">
    <name type="scientific">Meloidogyne hapla</name>
    <name type="common">Root-knot nematode worm</name>
    <dbReference type="NCBI Taxonomy" id="6305"/>
    <lineage>
        <taxon>Eukaryota</taxon>
        <taxon>Metazoa</taxon>
        <taxon>Ecdysozoa</taxon>
        <taxon>Nematoda</taxon>
        <taxon>Chromadorea</taxon>
        <taxon>Rhabditida</taxon>
        <taxon>Tylenchina</taxon>
        <taxon>Tylenchomorpha</taxon>
        <taxon>Tylenchoidea</taxon>
        <taxon>Meloidogynidae</taxon>
        <taxon>Meloidogyninae</taxon>
        <taxon>Meloidogyne</taxon>
    </lineage>
</organism>
<evidence type="ECO:0000313" key="2">
    <source>
        <dbReference type="Proteomes" id="UP000095281"/>
    </source>
</evidence>
<dbReference type="WBParaSite" id="MhA1_Contig445.frz3.gene1">
    <property type="protein sequence ID" value="MhA1_Contig445.frz3.gene1"/>
    <property type="gene ID" value="MhA1_Contig445.frz3.gene1"/>
</dbReference>
<feature type="region of interest" description="Disordered" evidence="1">
    <location>
        <begin position="54"/>
        <end position="87"/>
    </location>
</feature>
<evidence type="ECO:0000256" key="1">
    <source>
        <dbReference type="SAM" id="MobiDB-lite"/>
    </source>
</evidence>
<sequence length="140" mass="15936">MKIQQLINCQQNIKNVQIFFQNQLTTNCENKESIEIKNENTDQIKNELIQKDNIFLPPLGSPSPTEIPSTQPQPISANSHSISSENNNKNFENLQKLFLQSNISYNSVQPNLVQALMILQQNNNNNQIPSNFPTIPPSKF</sequence>
<accession>A0A1I8BQ62</accession>
<feature type="compositionally biased region" description="Polar residues" evidence="1">
    <location>
        <begin position="62"/>
        <end position="87"/>
    </location>
</feature>
<evidence type="ECO:0000313" key="3">
    <source>
        <dbReference type="WBParaSite" id="MhA1_Contig445.frz3.gene1"/>
    </source>
</evidence>
<protein>
    <submittedName>
        <fullName evidence="3">Uncharacterized protein</fullName>
    </submittedName>
</protein>
<reference evidence="3" key="1">
    <citation type="submission" date="2016-11" db="UniProtKB">
        <authorList>
            <consortium name="WormBaseParasite"/>
        </authorList>
    </citation>
    <scope>IDENTIFICATION</scope>
</reference>
<dbReference type="Proteomes" id="UP000095281">
    <property type="component" value="Unplaced"/>
</dbReference>